<dbReference type="GO" id="GO:0061982">
    <property type="term" value="P:meiosis I cell cycle process"/>
    <property type="evidence" value="ECO:0007669"/>
    <property type="project" value="UniProtKB-ARBA"/>
</dbReference>
<evidence type="ECO:0000256" key="3">
    <source>
        <dbReference type="SAM" id="MobiDB-lite"/>
    </source>
</evidence>
<dbReference type="GO" id="GO:0140664">
    <property type="term" value="F:ATP-dependent DNA damage sensor activity"/>
    <property type="evidence" value="ECO:0007669"/>
    <property type="project" value="InterPro"/>
</dbReference>
<dbReference type="GO" id="GO:0016887">
    <property type="term" value="F:ATP hydrolysis activity"/>
    <property type="evidence" value="ECO:0007669"/>
    <property type="project" value="InterPro"/>
</dbReference>
<dbReference type="InterPro" id="IPR020568">
    <property type="entry name" value="Ribosomal_Su5_D2-typ_SF"/>
</dbReference>
<dbReference type="InterPro" id="IPR036890">
    <property type="entry name" value="HATPase_C_sf"/>
</dbReference>
<dbReference type="GO" id="GO:0032389">
    <property type="term" value="C:MutLalpha complex"/>
    <property type="evidence" value="ECO:0007669"/>
    <property type="project" value="TreeGrafter"/>
</dbReference>
<proteinExistence type="inferred from homology"/>
<dbReference type="SUPFAM" id="SSF55874">
    <property type="entry name" value="ATPase domain of HSP90 chaperone/DNA topoisomerase II/histidine kinase"/>
    <property type="match status" value="1"/>
</dbReference>
<dbReference type="FunFam" id="3.30.565.10:FF:000017">
    <property type="entry name" value="PMS1 homolog 1, mismatch repair system component"/>
    <property type="match status" value="1"/>
</dbReference>
<dbReference type="OMA" id="YAIAQPS"/>
<dbReference type="Pfam" id="PF13589">
    <property type="entry name" value="HATPase_c_3"/>
    <property type="match status" value="1"/>
</dbReference>
<dbReference type="SMART" id="SM01340">
    <property type="entry name" value="DNA_mis_repair"/>
    <property type="match status" value="1"/>
</dbReference>
<gene>
    <name evidence="5" type="ORF">B7463_g4287</name>
</gene>
<dbReference type="PANTHER" id="PTHR10073">
    <property type="entry name" value="DNA MISMATCH REPAIR PROTEIN MLH, PMS, MUTL"/>
    <property type="match status" value="1"/>
</dbReference>
<dbReference type="Proteomes" id="UP000258309">
    <property type="component" value="Unassembled WGS sequence"/>
</dbReference>
<dbReference type="AlphaFoldDB" id="A0A3E2HF58"/>
<dbReference type="Pfam" id="PF01119">
    <property type="entry name" value="DNA_mis_repair"/>
    <property type="match status" value="1"/>
</dbReference>
<evidence type="ECO:0000313" key="5">
    <source>
        <dbReference type="EMBL" id="RFU32029.1"/>
    </source>
</evidence>
<dbReference type="InterPro" id="IPR002099">
    <property type="entry name" value="MutL/Mlh/PMS"/>
</dbReference>
<comment type="caution">
    <text evidence="5">The sequence shown here is derived from an EMBL/GenBank/DDBJ whole genome shotgun (WGS) entry which is preliminary data.</text>
</comment>
<feature type="region of interest" description="Disordered" evidence="3">
    <location>
        <begin position="538"/>
        <end position="655"/>
    </location>
</feature>
<feature type="compositionally biased region" description="Polar residues" evidence="3">
    <location>
        <begin position="538"/>
        <end position="557"/>
    </location>
</feature>
<dbReference type="OrthoDB" id="10263226at2759"/>
<protein>
    <recommendedName>
        <fullName evidence="4">DNA mismatch repair protein S5 domain-containing protein</fullName>
    </recommendedName>
</protein>
<evidence type="ECO:0000256" key="1">
    <source>
        <dbReference type="ARBA" id="ARBA00006082"/>
    </source>
</evidence>
<feature type="non-terminal residue" evidence="5">
    <location>
        <position position="1"/>
    </location>
</feature>
<evidence type="ECO:0000259" key="4">
    <source>
        <dbReference type="SMART" id="SM01340"/>
    </source>
</evidence>
<comment type="similarity">
    <text evidence="1">Belongs to the DNA mismatch repair MutL/HexB family.</text>
</comment>
<dbReference type="Gene3D" id="3.30.565.10">
    <property type="entry name" value="Histidine kinase-like ATPase, C-terminal domain"/>
    <property type="match status" value="1"/>
</dbReference>
<sequence>MAPTDDKRSSITALPLTTTNLLGSAQTLTDPVSLIKELIDNAIDAKATFIHIHISSDTLSKIEVRDNGHGISLVDLNLLGRRGHTSKLRSFQELRCLGGTSLGFRGQALASAVELGQVTVTTRTDGEAAAMTVKLKPSGGIASKTHTSHPVGTTVSVSNFLSKLPVRKEHVLQVVSKTLSRTKSLVQSYVLARPQMKFSLNTINHRQGTWSFAPGSNNGTKEAILQVAGKAIASQCVERTLNFPIPSAARHLTSSGMEEDAHSIISISNVPESSTQKNEFSLQAFLPVKNADMPNVRAGQYISVDSRPMSCNKGVAKKIVILFKKYIRDTRAQNSSDKLNDPFLRLNIDCPPASYDPNVEPAKDDVLFEDEELVLNAAESLFRDVYGHYASTSQVPNQESIGTRVDAFEQLLTRRTLKPHTTENALYLPDKVSILESASCEAVTFSSSSNLVNNSSIREGEYLTNTLMKRGSAENDQGKWCLNMSKDYTEDANTDIRRPVNELSVPGDQICNLDPANPSSSMLCLNPWIIARMNRSVPENSNSKQTPSSKQTLSSKEGSPAVSMPISTMNRVPRHNFKSGTTRQSDAAMGNIESSLTKASPSSPPRVGSVEKAQDVQPSRASIEQFAVTDHKKEVSKRDALQTQTQSPNGPNSFVSARDIVDKGSLSPPCTQKRKFNSPITTLKKPLFIPIVRPFIGNAVHEKIQLGLPTSYRTSTIDDREDTLSRQKLNPDLDWAMDFEQRKEHATRHRRQQLRSARDKPETEPIDFPQTPTMKTIALPISPRTEKCMTFSNDDLATEKERLQTLMADRDPRSYWMRRRDLANDGLLNTRGAKPMQLHTLLLPLETTPKSKQIYNLYRRISISTSDIHHVMTILNTDDVYVRGQTYEVGLAFSGSDSKAVKARLQMLGDAWVDSKEGKRFKIDWMFEMMENSGVTRLA</sequence>
<feature type="compositionally biased region" description="Polar residues" evidence="3">
    <location>
        <begin position="592"/>
        <end position="601"/>
    </location>
</feature>
<name>A0A3E2HF58_SCYLI</name>
<feature type="compositionally biased region" description="Basic and acidic residues" evidence="3">
    <location>
        <begin position="629"/>
        <end position="640"/>
    </location>
</feature>
<feature type="compositionally biased region" description="Polar residues" evidence="3">
    <location>
        <begin position="641"/>
        <end position="655"/>
    </location>
</feature>
<dbReference type="GO" id="GO:0030983">
    <property type="term" value="F:mismatched DNA binding"/>
    <property type="evidence" value="ECO:0007669"/>
    <property type="project" value="InterPro"/>
</dbReference>
<feature type="region of interest" description="Disordered" evidence="3">
    <location>
        <begin position="743"/>
        <end position="770"/>
    </location>
</feature>
<keyword evidence="6" id="KW-1185">Reference proteome</keyword>
<reference evidence="5 6" key="1">
    <citation type="submission" date="2018-05" db="EMBL/GenBank/DDBJ databases">
        <title>Draft genome sequence of Scytalidium lignicola DSM 105466, a ubiquitous saprotrophic fungus.</title>
        <authorList>
            <person name="Buettner E."/>
            <person name="Gebauer A.M."/>
            <person name="Hofrichter M."/>
            <person name="Liers C."/>
            <person name="Kellner H."/>
        </authorList>
    </citation>
    <scope>NUCLEOTIDE SEQUENCE [LARGE SCALE GENOMIC DNA]</scope>
    <source>
        <strain evidence="5 6">DSM 105466</strain>
    </source>
</reference>
<evidence type="ECO:0000256" key="2">
    <source>
        <dbReference type="ARBA" id="ARBA00022763"/>
    </source>
</evidence>
<evidence type="ECO:0000313" key="6">
    <source>
        <dbReference type="Proteomes" id="UP000258309"/>
    </source>
</evidence>
<dbReference type="Gene3D" id="3.30.230.10">
    <property type="match status" value="1"/>
</dbReference>
<dbReference type="InterPro" id="IPR038973">
    <property type="entry name" value="MutL/Mlh/Pms-like"/>
</dbReference>
<feature type="non-terminal residue" evidence="5">
    <location>
        <position position="939"/>
    </location>
</feature>
<dbReference type="SUPFAM" id="SSF54211">
    <property type="entry name" value="Ribosomal protein S5 domain 2-like"/>
    <property type="match status" value="1"/>
</dbReference>
<feature type="domain" description="DNA mismatch repair protein S5" evidence="4">
    <location>
        <begin position="224"/>
        <end position="387"/>
    </location>
</feature>
<dbReference type="GO" id="GO:0005524">
    <property type="term" value="F:ATP binding"/>
    <property type="evidence" value="ECO:0007669"/>
    <property type="project" value="InterPro"/>
</dbReference>
<dbReference type="GO" id="GO:0006298">
    <property type="term" value="P:mismatch repair"/>
    <property type="evidence" value="ECO:0007669"/>
    <property type="project" value="InterPro"/>
</dbReference>
<keyword evidence="2" id="KW-0227">DNA damage</keyword>
<organism evidence="5 6">
    <name type="scientific">Scytalidium lignicola</name>
    <name type="common">Hyphomycete</name>
    <dbReference type="NCBI Taxonomy" id="5539"/>
    <lineage>
        <taxon>Eukaryota</taxon>
        <taxon>Fungi</taxon>
        <taxon>Dikarya</taxon>
        <taxon>Ascomycota</taxon>
        <taxon>Pezizomycotina</taxon>
        <taxon>Leotiomycetes</taxon>
        <taxon>Leotiomycetes incertae sedis</taxon>
        <taxon>Scytalidium</taxon>
    </lineage>
</organism>
<dbReference type="STRING" id="5539.A0A3E2HF58"/>
<dbReference type="PANTHER" id="PTHR10073:SF41">
    <property type="entry name" value="MISMATCH REPAIR PROTEIN, PUTATIVE (AFU_ORTHOLOGUE AFUA_8G05820)-RELATED"/>
    <property type="match status" value="1"/>
</dbReference>
<dbReference type="InterPro" id="IPR014721">
    <property type="entry name" value="Ribsml_uS5_D2-typ_fold_subgr"/>
</dbReference>
<dbReference type="EMBL" id="NCSJ02000063">
    <property type="protein sequence ID" value="RFU32029.1"/>
    <property type="molecule type" value="Genomic_DNA"/>
</dbReference>
<dbReference type="NCBIfam" id="TIGR00585">
    <property type="entry name" value="mutl"/>
    <property type="match status" value="1"/>
</dbReference>
<dbReference type="InterPro" id="IPR013507">
    <property type="entry name" value="DNA_mismatch_S5_2-like"/>
</dbReference>
<accession>A0A3E2HF58</accession>